<comment type="caution">
    <text evidence="4">The sequence shown here is derived from an EMBL/GenBank/DDBJ whole genome shotgun (WGS) entry which is preliminary data.</text>
</comment>
<name>A0A448XN14_9PLAT</name>
<feature type="transmembrane region" description="Helical" evidence="2">
    <location>
        <begin position="39"/>
        <end position="60"/>
    </location>
</feature>
<keyword evidence="2" id="KW-0472">Membrane</keyword>
<evidence type="ECO:0000256" key="3">
    <source>
        <dbReference type="SAM" id="SignalP"/>
    </source>
</evidence>
<evidence type="ECO:0000313" key="5">
    <source>
        <dbReference type="Proteomes" id="UP000784294"/>
    </source>
</evidence>
<keyword evidence="2" id="KW-1133">Transmembrane helix</keyword>
<organism evidence="4 5">
    <name type="scientific">Protopolystoma xenopodis</name>
    <dbReference type="NCBI Taxonomy" id="117903"/>
    <lineage>
        <taxon>Eukaryota</taxon>
        <taxon>Metazoa</taxon>
        <taxon>Spiralia</taxon>
        <taxon>Lophotrochozoa</taxon>
        <taxon>Platyhelminthes</taxon>
        <taxon>Monogenea</taxon>
        <taxon>Polyopisthocotylea</taxon>
        <taxon>Polystomatidea</taxon>
        <taxon>Polystomatidae</taxon>
        <taxon>Protopolystoma</taxon>
    </lineage>
</organism>
<feature type="compositionally biased region" description="Basic residues" evidence="1">
    <location>
        <begin position="117"/>
        <end position="126"/>
    </location>
</feature>
<keyword evidence="5" id="KW-1185">Reference proteome</keyword>
<reference evidence="4" key="1">
    <citation type="submission" date="2018-11" db="EMBL/GenBank/DDBJ databases">
        <authorList>
            <consortium name="Pathogen Informatics"/>
        </authorList>
    </citation>
    <scope>NUCLEOTIDE SEQUENCE</scope>
</reference>
<proteinExistence type="predicted"/>
<dbReference type="Proteomes" id="UP000784294">
    <property type="component" value="Unassembled WGS sequence"/>
</dbReference>
<feature type="chain" id="PRO_5019486855" evidence="3">
    <location>
        <begin position="17"/>
        <end position="136"/>
    </location>
</feature>
<keyword evidence="2" id="KW-0812">Transmembrane</keyword>
<evidence type="ECO:0000256" key="2">
    <source>
        <dbReference type="SAM" id="Phobius"/>
    </source>
</evidence>
<keyword evidence="3" id="KW-0732">Signal</keyword>
<accession>A0A448XN14</accession>
<protein>
    <submittedName>
        <fullName evidence="4">Uncharacterized protein</fullName>
    </submittedName>
</protein>
<gene>
    <name evidence="4" type="ORF">PXEA_LOCUS34123</name>
</gene>
<dbReference type="AlphaFoldDB" id="A0A448XN14"/>
<feature type="compositionally biased region" description="Basic and acidic residues" evidence="1">
    <location>
        <begin position="127"/>
        <end position="136"/>
    </location>
</feature>
<evidence type="ECO:0000313" key="4">
    <source>
        <dbReference type="EMBL" id="VEL40683.1"/>
    </source>
</evidence>
<feature type="region of interest" description="Disordered" evidence="1">
    <location>
        <begin position="106"/>
        <end position="136"/>
    </location>
</feature>
<dbReference type="EMBL" id="CAAALY010265960">
    <property type="protein sequence ID" value="VEL40683.1"/>
    <property type="molecule type" value="Genomic_DNA"/>
</dbReference>
<evidence type="ECO:0000256" key="1">
    <source>
        <dbReference type="SAM" id="MobiDB-lite"/>
    </source>
</evidence>
<sequence length="136" mass="15044">MMLFVCLLLILSALVAESSLALAGSLYSHAIMAADMGVIYMYLPQTAVFFLFFVTLNVIFPGSPTRTLSWLLRAAYLGLLCHHFLCLCQPNLPEFLTHKTLASPTNPPGRLINSTPSHHRLAGRKSNRIEKSERVG</sequence>
<feature type="signal peptide" evidence="3">
    <location>
        <begin position="1"/>
        <end position="16"/>
    </location>
</feature>